<dbReference type="InterPro" id="IPR000792">
    <property type="entry name" value="Tscrpt_reg_LuxR_C"/>
</dbReference>
<dbReference type="InterPro" id="IPR029016">
    <property type="entry name" value="GAF-like_dom_sf"/>
</dbReference>
<dbReference type="PROSITE" id="PS50043">
    <property type="entry name" value="HTH_LUXR_2"/>
    <property type="match status" value="1"/>
</dbReference>
<evidence type="ECO:0000256" key="2">
    <source>
        <dbReference type="ARBA" id="ARBA00023125"/>
    </source>
</evidence>
<dbReference type="SUPFAM" id="SSF46894">
    <property type="entry name" value="C-terminal effector domain of the bipartite response regulators"/>
    <property type="match status" value="1"/>
</dbReference>
<evidence type="ECO:0000256" key="3">
    <source>
        <dbReference type="ARBA" id="ARBA00023163"/>
    </source>
</evidence>
<dbReference type="SMART" id="SM00421">
    <property type="entry name" value="HTH_LUXR"/>
    <property type="match status" value="1"/>
</dbReference>
<dbReference type="Proteomes" id="UP000642094">
    <property type="component" value="Unassembled WGS sequence"/>
</dbReference>
<dbReference type="InterPro" id="IPR036388">
    <property type="entry name" value="WH-like_DNA-bd_sf"/>
</dbReference>
<protein>
    <submittedName>
        <fullName evidence="5">GAF domain-containing protein</fullName>
    </submittedName>
</protein>
<dbReference type="SUPFAM" id="SSF55781">
    <property type="entry name" value="GAF domain-like"/>
    <property type="match status" value="1"/>
</dbReference>
<accession>A0ABR8A0Z9</accession>
<dbReference type="InterPro" id="IPR016032">
    <property type="entry name" value="Sig_transdc_resp-reg_C-effctor"/>
</dbReference>
<name>A0ABR8A0Z9_9CYAN</name>
<sequence>MAMEIGELSDSSRLLFDLQKANTIAQNFSGCLEPEIISRKTAKGLVELFNSAFARIWLVEPDGANLKLVASSGLYDRIDGSFARVPMGAYKVGKIAHNRVSFLSNNLAEETWVKDRAWAIANQIRGFAGFPLIAGDRVIGVLATFSHAALTPEFLEVLQVLCTTVSIALDAALKYQQELKQSSTFSGNGEKTPLSDQLAAILKPLRLTLIGTEEAIASSHAQVFLQACEVLARSECRQCRLTYDADGISLEAMVVEPNRDLQEHQHWLRSQLVLVSLMVSYLGGQLESQIGLEQNVLQLLISLPYNQTQTVPSLQDQSGLSQLPTPLSEREREILGLLVQGLRDRDIANHLIISESTVKFHLNNVLIKLKARTRYQALYQAIIQGWIL</sequence>
<dbReference type="RefSeq" id="WP_190404691.1">
    <property type="nucleotide sequence ID" value="NZ_JACJQB010000058.1"/>
</dbReference>
<keyword evidence="1" id="KW-0805">Transcription regulation</keyword>
<evidence type="ECO:0000313" key="5">
    <source>
        <dbReference type="EMBL" id="MBD2189878.1"/>
    </source>
</evidence>
<gene>
    <name evidence="5" type="ORF">H6F41_17235</name>
</gene>
<dbReference type="InterPro" id="IPR003018">
    <property type="entry name" value="GAF"/>
</dbReference>
<keyword evidence="2" id="KW-0238">DNA-binding</keyword>
<feature type="domain" description="HTH luxR-type" evidence="4">
    <location>
        <begin position="320"/>
        <end position="385"/>
    </location>
</feature>
<evidence type="ECO:0000256" key="1">
    <source>
        <dbReference type="ARBA" id="ARBA00023015"/>
    </source>
</evidence>
<evidence type="ECO:0000313" key="6">
    <source>
        <dbReference type="Proteomes" id="UP000642094"/>
    </source>
</evidence>
<dbReference type="Gene3D" id="3.30.450.40">
    <property type="match status" value="1"/>
</dbReference>
<evidence type="ECO:0000259" key="4">
    <source>
        <dbReference type="PROSITE" id="PS50043"/>
    </source>
</evidence>
<dbReference type="Pfam" id="PF13185">
    <property type="entry name" value="GAF_2"/>
    <property type="match status" value="1"/>
</dbReference>
<reference evidence="5 6" key="1">
    <citation type="journal article" date="2020" name="ISME J.">
        <title>Comparative genomics reveals insights into cyanobacterial evolution and habitat adaptation.</title>
        <authorList>
            <person name="Chen M.Y."/>
            <person name="Teng W.K."/>
            <person name="Zhao L."/>
            <person name="Hu C.X."/>
            <person name="Zhou Y.K."/>
            <person name="Han B.P."/>
            <person name="Song L.R."/>
            <person name="Shu W.S."/>
        </authorList>
    </citation>
    <scope>NUCLEOTIDE SEQUENCE [LARGE SCALE GENOMIC DNA]</scope>
    <source>
        <strain evidence="5 6">FACHB-723</strain>
    </source>
</reference>
<dbReference type="Pfam" id="PF00196">
    <property type="entry name" value="GerE"/>
    <property type="match status" value="1"/>
</dbReference>
<organism evidence="5 6">
    <name type="scientific">Pseudanabaena mucicola FACHB-723</name>
    <dbReference type="NCBI Taxonomy" id="2692860"/>
    <lineage>
        <taxon>Bacteria</taxon>
        <taxon>Bacillati</taxon>
        <taxon>Cyanobacteriota</taxon>
        <taxon>Cyanophyceae</taxon>
        <taxon>Pseudanabaenales</taxon>
        <taxon>Pseudanabaenaceae</taxon>
        <taxon>Pseudanabaena</taxon>
    </lineage>
</organism>
<dbReference type="Gene3D" id="1.10.10.10">
    <property type="entry name" value="Winged helix-like DNA-binding domain superfamily/Winged helix DNA-binding domain"/>
    <property type="match status" value="1"/>
</dbReference>
<keyword evidence="6" id="KW-1185">Reference proteome</keyword>
<dbReference type="PANTHER" id="PTHR44688">
    <property type="entry name" value="DNA-BINDING TRANSCRIPTIONAL ACTIVATOR DEVR_DOSR"/>
    <property type="match status" value="1"/>
</dbReference>
<keyword evidence="3" id="KW-0804">Transcription</keyword>
<dbReference type="SMART" id="SM00065">
    <property type="entry name" value="GAF"/>
    <property type="match status" value="1"/>
</dbReference>
<proteinExistence type="predicted"/>
<dbReference type="PANTHER" id="PTHR44688:SF25">
    <property type="entry name" value="HTH LUXR-TYPE DOMAIN-CONTAINING PROTEIN"/>
    <property type="match status" value="1"/>
</dbReference>
<dbReference type="EMBL" id="JACJQB010000058">
    <property type="protein sequence ID" value="MBD2189878.1"/>
    <property type="molecule type" value="Genomic_DNA"/>
</dbReference>
<comment type="caution">
    <text evidence="5">The sequence shown here is derived from an EMBL/GenBank/DDBJ whole genome shotgun (WGS) entry which is preliminary data.</text>
</comment>
<dbReference type="PRINTS" id="PR00038">
    <property type="entry name" value="HTHLUXR"/>
</dbReference>
<dbReference type="CDD" id="cd06170">
    <property type="entry name" value="LuxR_C_like"/>
    <property type="match status" value="1"/>
</dbReference>